<dbReference type="InterPro" id="IPR052118">
    <property type="entry name" value="Rho-GAP_regulator"/>
</dbReference>
<dbReference type="AlphaFoldDB" id="A0A4Z2FGR8"/>
<evidence type="ECO:0000259" key="1">
    <source>
        <dbReference type="PROSITE" id="PS50238"/>
    </source>
</evidence>
<dbReference type="PROSITE" id="PS50238">
    <property type="entry name" value="RHOGAP"/>
    <property type="match status" value="1"/>
</dbReference>
<dbReference type="EMBL" id="SRLO01001195">
    <property type="protein sequence ID" value="TNN40378.1"/>
    <property type="molecule type" value="Genomic_DNA"/>
</dbReference>
<dbReference type="OrthoDB" id="120383at2759"/>
<dbReference type="PANTHER" id="PTHR46150:SF1">
    <property type="entry name" value="RHO GTPASE-ACTIVATING PROTEIN SYDE2"/>
    <property type="match status" value="1"/>
</dbReference>
<protein>
    <submittedName>
        <fullName evidence="2">Rho GTPase-activating protein SYDE2</fullName>
    </submittedName>
</protein>
<dbReference type="Pfam" id="PF00620">
    <property type="entry name" value="RhoGAP"/>
    <property type="match status" value="1"/>
</dbReference>
<dbReference type="GO" id="GO:0016477">
    <property type="term" value="P:cell migration"/>
    <property type="evidence" value="ECO:0007669"/>
    <property type="project" value="TreeGrafter"/>
</dbReference>
<evidence type="ECO:0000313" key="3">
    <source>
        <dbReference type="Proteomes" id="UP000314294"/>
    </source>
</evidence>
<dbReference type="PANTHER" id="PTHR46150">
    <property type="entry name" value="RHO GTPASE-ACTIVATING PROTEIN 100F"/>
    <property type="match status" value="1"/>
</dbReference>
<dbReference type="GO" id="GO:0097060">
    <property type="term" value="C:synaptic membrane"/>
    <property type="evidence" value="ECO:0007669"/>
    <property type="project" value="TreeGrafter"/>
</dbReference>
<dbReference type="SUPFAM" id="SSF48350">
    <property type="entry name" value="GTPase activation domain, GAP"/>
    <property type="match status" value="1"/>
</dbReference>
<dbReference type="InterPro" id="IPR008936">
    <property type="entry name" value="Rho_GTPase_activation_prot"/>
</dbReference>
<gene>
    <name evidence="2" type="primary">SYDE2_0</name>
    <name evidence="2" type="ORF">EYF80_049467</name>
</gene>
<accession>A0A4Z2FGR8</accession>
<dbReference type="GO" id="GO:0007165">
    <property type="term" value="P:signal transduction"/>
    <property type="evidence" value="ECO:0007669"/>
    <property type="project" value="InterPro"/>
</dbReference>
<dbReference type="Gene3D" id="1.10.555.10">
    <property type="entry name" value="Rho GTPase activation protein"/>
    <property type="match status" value="1"/>
</dbReference>
<keyword evidence="3" id="KW-1185">Reference proteome</keyword>
<dbReference type="GO" id="GO:0005096">
    <property type="term" value="F:GTPase activator activity"/>
    <property type="evidence" value="ECO:0007669"/>
    <property type="project" value="TreeGrafter"/>
</dbReference>
<dbReference type="GO" id="GO:0046578">
    <property type="term" value="P:regulation of Ras protein signal transduction"/>
    <property type="evidence" value="ECO:0007669"/>
    <property type="project" value="TreeGrafter"/>
</dbReference>
<dbReference type="Proteomes" id="UP000314294">
    <property type="component" value="Unassembled WGS sequence"/>
</dbReference>
<feature type="domain" description="Rho-GAP" evidence="1">
    <location>
        <begin position="1"/>
        <end position="131"/>
    </location>
</feature>
<name>A0A4Z2FGR8_9TELE</name>
<dbReference type="SMART" id="SM00324">
    <property type="entry name" value="RhoGAP"/>
    <property type="match status" value="1"/>
</dbReference>
<proteinExistence type="predicted"/>
<organism evidence="2 3">
    <name type="scientific">Liparis tanakae</name>
    <name type="common">Tanaka's snailfish</name>
    <dbReference type="NCBI Taxonomy" id="230148"/>
    <lineage>
        <taxon>Eukaryota</taxon>
        <taxon>Metazoa</taxon>
        <taxon>Chordata</taxon>
        <taxon>Craniata</taxon>
        <taxon>Vertebrata</taxon>
        <taxon>Euteleostomi</taxon>
        <taxon>Actinopterygii</taxon>
        <taxon>Neopterygii</taxon>
        <taxon>Teleostei</taxon>
        <taxon>Neoteleostei</taxon>
        <taxon>Acanthomorphata</taxon>
        <taxon>Eupercaria</taxon>
        <taxon>Perciformes</taxon>
        <taxon>Cottioidei</taxon>
        <taxon>Cottales</taxon>
        <taxon>Liparidae</taxon>
        <taxon>Liparis</taxon>
    </lineage>
</organism>
<evidence type="ECO:0000313" key="2">
    <source>
        <dbReference type="EMBL" id="TNN40378.1"/>
    </source>
</evidence>
<sequence>MECVLKDYLRELPYPLITKQLYEAVLECMATRPLRIGPAGCENDQADTEHTMTLQTLLDHLKLVASCQDVNKMTCQNLAVCFGPVLLSQRQDASCHTNRVFIDSEELASALHFKKHIEVLHYLLQLWPGERWMRECIRVFVFRGVRCSVF</sequence>
<dbReference type="InterPro" id="IPR000198">
    <property type="entry name" value="RhoGAP_dom"/>
</dbReference>
<reference evidence="2 3" key="1">
    <citation type="submission" date="2019-03" db="EMBL/GenBank/DDBJ databases">
        <title>First draft genome of Liparis tanakae, snailfish: a comprehensive survey of snailfish specific genes.</title>
        <authorList>
            <person name="Kim W."/>
            <person name="Song I."/>
            <person name="Jeong J.-H."/>
            <person name="Kim D."/>
            <person name="Kim S."/>
            <person name="Ryu S."/>
            <person name="Song J.Y."/>
            <person name="Lee S.K."/>
        </authorList>
    </citation>
    <scope>NUCLEOTIDE SEQUENCE [LARGE SCALE GENOMIC DNA]</scope>
    <source>
        <tissue evidence="2">Muscle</tissue>
    </source>
</reference>
<comment type="caution">
    <text evidence="2">The sequence shown here is derived from an EMBL/GenBank/DDBJ whole genome shotgun (WGS) entry which is preliminary data.</text>
</comment>